<evidence type="ECO:0000259" key="2">
    <source>
        <dbReference type="Pfam" id="PF22980"/>
    </source>
</evidence>
<feature type="region of interest" description="Disordered" evidence="1">
    <location>
        <begin position="61"/>
        <end position="147"/>
    </location>
</feature>
<dbReference type="EMBL" id="MAVT02000745">
    <property type="protein sequence ID" value="POS73728.1"/>
    <property type="molecule type" value="Genomic_DNA"/>
</dbReference>
<accession>A0A2P5HU09</accession>
<feature type="compositionally biased region" description="Basic residues" evidence="1">
    <location>
        <begin position="74"/>
        <end position="83"/>
    </location>
</feature>
<proteinExistence type="predicted"/>
<sequence>MSSNNDSVMARFLFAILQQKNLKDIDWNAVAHNPILAQEITNGHAARMRYSRFRNSLLNIEPQRRNRVGASKSKVTKSRKGTKAKKENEQPIKNDPNARPDSQEQESKAPSPKIKDETRVKREPQQTPSEACVAQTGGPPTSFPDSQMQFHSRLLTPCSDSELFAMSHGYATRPASDVLRHEPAQYNFAGAAAHCAHESASWQPSPSYSPFAMPSYELDTYSAPASAFCDHQHITHPEDFGIAPSVMMAPDQSPALVKHEEWDSRFH</sequence>
<dbReference type="Pfam" id="PF22980">
    <property type="entry name" value="Myb_DNA-bind_8"/>
    <property type="match status" value="1"/>
</dbReference>
<evidence type="ECO:0000256" key="1">
    <source>
        <dbReference type="SAM" id="MobiDB-lite"/>
    </source>
</evidence>
<evidence type="ECO:0000313" key="3">
    <source>
        <dbReference type="EMBL" id="POS73728.1"/>
    </source>
</evidence>
<protein>
    <recommendedName>
        <fullName evidence="2">Myb-like DNA-binding domain-containing protein</fullName>
    </recommendedName>
</protein>
<organism evidence="3 4">
    <name type="scientific">Diaporthe helianthi</name>
    <dbReference type="NCBI Taxonomy" id="158607"/>
    <lineage>
        <taxon>Eukaryota</taxon>
        <taxon>Fungi</taxon>
        <taxon>Dikarya</taxon>
        <taxon>Ascomycota</taxon>
        <taxon>Pezizomycotina</taxon>
        <taxon>Sordariomycetes</taxon>
        <taxon>Sordariomycetidae</taxon>
        <taxon>Diaporthales</taxon>
        <taxon>Diaporthaceae</taxon>
        <taxon>Diaporthe</taxon>
    </lineage>
</organism>
<dbReference type="STRING" id="158607.A0A2P5HU09"/>
<feature type="domain" description="Myb-like DNA-binding" evidence="2">
    <location>
        <begin position="9"/>
        <end position="56"/>
    </location>
</feature>
<dbReference type="Proteomes" id="UP000094444">
    <property type="component" value="Unassembled WGS sequence"/>
</dbReference>
<name>A0A2P5HU09_DIAHE</name>
<reference evidence="3" key="1">
    <citation type="submission" date="2017-09" db="EMBL/GenBank/DDBJ databases">
        <title>Polyketide synthases of a Diaporthe helianthi virulent isolate.</title>
        <authorList>
            <person name="Baroncelli R."/>
        </authorList>
    </citation>
    <scope>NUCLEOTIDE SEQUENCE [LARGE SCALE GENOMIC DNA]</scope>
    <source>
        <strain evidence="3">7/96</strain>
    </source>
</reference>
<feature type="compositionally biased region" description="Basic and acidic residues" evidence="1">
    <location>
        <begin position="84"/>
        <end position="124"/>
    </location>
</feature>
<comment type="caution">
    <text evidence="3">The sequence shown here is derived from an EMBL/GenBank/DDBJ whole genome shotgun (WGS) entry which is preliminary data.</text>
</comment>
<dbReference type="InParanoid" id="A0A2P5HU09"/>
<dbReference type="InterPro" id="IPR054505">
    <property type="entry name" value="Myb_DNA-bind_8"/>
</dbReference>
<gene>
    <name evidence="3" type="ORF">DHEL01_v207881</name>
</gene>
<dbReference type="AlphaFoldDB" id="A0A2P5HU09"/>
<dbReference type="OrthoDB" id="3944408at2759"/>
<evidence type="ECO:0000313" key="4">
    <source>
        <dbReference type="Proteomes" id="UP000094444"/>
    </source>
</evidence>
<keyword evidence="4" id="KW-1185">Reference proteome</keyword>